<name>A0AAE9F9K0_CAEBR</name>
<proteinExistence type="predicted"/>
<organism evidence="1 2">
    <name type="scientific">Caenorhabditis briggsae</name>
    <dbReference type="NCBI Taxonomy" id="6238"/>
    <lineage>
        <taxon>Eukaryota</taxon>
        <taxon>Metazoa</taxon>
        <taxon>Ecdysozoa</taxon>
        <taxon>Nematoda</taxon>
        <taxon>Chromadorea</taxon>
        <taxon>Rhabditida</taxon>
        <taxon>Rhabditina</taxon>
        <taxon>Rhabditomorpha</taxon>
        <taxon>Rhabditoidea</taxon>
        <taxon>Rhabditidae</taxon>
        <taxon>Peloderinae</taxon>
        <taxon>Caenorhabditis</taxon>
    </lineage>
</organism>
<sequence length="219" mass="26248">MDHLDFRSILRMRKVCHDLRNFIDEVVPSSHMTRIIVTVRPYDVELILEDSKTEARYTTIYAHRNVWNDLDIILKHQKGVTNMFYLSLYSMRDDMMIDNEVCEKAHSEFLNQLHNNLVSRKYSLKVANMRFLTISLEFLRHLIEVLLNNQSLKFFSLEYETYYESEELKSWFEILFDGNRPHNSHHQIWYSIIPGSERNFLEMEAVHTSLLYFSRASLS</sequence>
<evidence type="ECO:0000313" key="1">
    <source>
        <dbReference type="EMBL" id="UMM37375.1"/>
    </source>
</evidence>
<evidence type="ECO:0008006" key="3">
    <source>
        <dbReference type="Google" id="ProtNLM"/>
    </source>
</evidence>
<gene>
    <name evidence="1" type="ORF">L5515_009152</name>
</gene>
<protein>
    <recommendedName>
        <fullName evidence="3">F-box domain-containing protein</fullName>
    </recommendedName>
</protein>
<dbReference type="EMBL" id="CP092624">
    <property type="protein sequence ID" value="UMM37375.1"/>
    <property type="molecule type" value="Genomic_DNA"/>
</dbReference>
<dbReference type="Proteomes" id="UP000829354">
    <property type="component" value="Chromosome V"/>
</dbReference>
<accession>A0AAE9F9K0</accession>
<dbReference type="AlphaFoldDB" id="A0AAE9F9K0"/>
<keyword evidence="2" id="KW-1185">Reference proteome</keyword>
<reference evidence="1 2" key="1">
    <citation type="submission" date="2022-04" db="EMBL/GenBank/DDBJ databases">
        <title>Chromosome-level reference genomes for two strains of Caenorhabditis briggsae: an improved platform for comparative genomics.</title>
        <authorList>
            <person name="Stevens L."/>
            <person name="Andersen E."/>
        </authorList>
    </citation>
    <scope>NUCLEOTIDE SEQUENCE [LARGE SCALE GENOMIC DNA]</scope>
    <source>
        <strain evidence="1">VX34</strain>
        <tissue evidence="1">Whole-organism</tissue>
    </source>
</reference>
<evidence type="ECO:0000313" key="2">
    <source>
        <dbReference type="Proteomes" id="UP000829354"/>
    </source>
</evidence>